<sequence>MKPEKQPDFLNRLSASLSEKGRENAGKKAEAILFQIKLAELRKAMGLRQEDVETFSQSSLSKIESRADIKISTLREYLDSIGMQLEIKARPRKGGGAKKKEYVLLKT</sequence>
<comment type="caution">
    <text evidence="2">The sequence shown here is derived from an EMBL/GenBank/DDBJ whole genome shotgun (WGS) entry which is preliminary data.</text>
</comment>
<proteinExistence type="predicted"/>
<gene>
    <name evidence="2" type="ORF">F9K24_14425</name>
</gene>
<dbReference type="AlphaFoldDB" id="A0A833GZV7"/>
<accession>A0A833GZV7</accession>
<dbReference type="SUPFAM" id="SSF47413">
    <property type="entry name" value="lambda repressor-like DNA-binding domains"/>
    <property type="match status" value="1"/>
</dbReference>
<dbReference type="Proteomes" id="UP000460298">
    <property type="component" value="Unassembled WGS sequence"/>
</dbReference>
<organism evidence="2 3">
    <name type="scientific">Leptonema illini</name>
    <dbReference type="NCBI Taxonomy" id="183"/>
    <lineage>
        <taxon>Bacteria</taxon>
        <taxon>Pseudomonadati</taxon>
        <taxon>Spirochaetota</taxon>
        <taxon>Spirochaetia</taxon>
        <taxon>Leptospirales</taxon>
        <taxon>Leptospiraceae</taxon>
        <taxon>Leptonema</taxon>
    </lineage>
</organism>
<evidence type="ECO:0000313" key="2">
    <source>
        <dbReference type="EMBL" id="KAB2931145.1"/>
    </source>
</evidence>
<protein>
    <submittedName>
        <fullName evidence="2">Helix-turn-helix domain-containing protein</fullName>
    </submittedName>
</protein>
<evidence type="ECO:0000256" key="1">
    <source>
        <dbReference type="SAM" id="MobiDB-lite"/>
    </source>
</evidence>
<reference evidence="2 3" key="1">
    <citation type="submission" date="2019-10" db="EMBL/GenBank/DDBJ databases">
        <title>Extracellular Electron Transfer in a Candidatus Methanoperedens spp. Enrichment Culture.</title>
        <authorList>
            <person name="Berger S."/>
            <person name="Rangel Shaw D."/>
            <person name="Berben T."/>
            <person name="In 'T Zandt M."/>
            <person name="Frank J."/>
            <person name="Reimann J."/>
            <person name="Jetten M.S.M."/>
            <person name="Welte C.U."/>
        </authorList>
    </citation>
    <scope>NUCLEOTIDE SEQUENCE [LARGE SCALE GENOMIC DNA]</scope>
    <source>
        <strain evidence="2">SB12</strain>
    </source>
</reference>
<dbReference type="EMBL" id="WBUI01000015">
    <property type="protein sequence ID" value="KAB2931145.1"/>
    <property type="molecule type" value="Genomic_DNA"/>
</dbReference>
<dbReference type="CDD" id="cd00093">
    <property type="entry name" value="HTH_XRE"/>
    <property type="match status" value="1"/>
</dbReference>
<feature type="region of interest" description="Disordered" evidence="1">
    <location>
        <begin position="1"/>
        <end position="24"/>
    </location>
</feature>
<dbReference type="InterPro" id="IPR010982">
    <property type="entry name" value="Lambda_DNA-bd_dom_sf"/>
</dbReference>
<evidence type="ECO:0000313" key="3">
    <source>
        <dbReference type="Proteomes" id="UP000460298"/>
    </source>
</evidence>
<name>A0A833GZV7_9LEPT</name>
<dbReference type="InterPro" id="IPR001387">
    <property type="entry name" value="Cro/C1-type_HTH"/>
</dbReference>
<dbReference type="GO" id="GO:0003677">
    <property type="term" value="F:DNA binding"/>
    <property type="evidence" value="ECO:0007669"/>
    <property type="project" value="InterPro"/>
</dbReference>